<evidence type="ECO:0000313" key="10">
    <source>
        <dbReference type="Proteomes" id="UP000662111"/>
    </source>
</evidence>
<dbReference type="Pfam" id="PF01379">
    <property type="entry name" value="Porphobil_deam"/>
    <property type="match status" value="1"/>
</dbReference>
<feature type="domain" description="Porphobilinogen deaminase C-terminal" evidence="8">
    <location>
        <begin position="258"/>
        <end position="345"/>
    </location>
</feature>
<evidence type="ECO:0000256" key="2">
    <source>
        <dbReference type="ARBA" id="ARBA00005638"/>
    </source>
</evidence>
<keyword evidence="4 6" id="KW-0627">Porphyrin biosynthesis</keyword>
<evidence type="ECO:0000259" key="7">
    <source>
        <dbReference type="Pfam" id="PF01379"/>
    </source>
</evidence>
<comment type="cofactor">
    <cofactor evidence="6">
        <name>dipyrromethane</name>
        <dbReference type="ChEBI" id="CHEBI:60342"/>
    </cofactor>
    <text evidence="6">Binds 1 dipyrromethane group covalently.</text>
</comment>
<reference evidence="10" key="1">
    <citation type="journal article" date="2019" name="Int. J. Syst. Evol. Microbiol.">
        <title>The Global Catalogue of Microorganisms (GCM) 10K type strain sequencing project: providing services to taxonomists for standard genome sequencing and annotation.</title>
        <authorList>
            <consortium name="The Broad Institute Genomics Platform"/>
            <consortium name="The Broad Institute Genome Sequencing Center for Infectious Disease"/>
            <person name="Wu L."/>
            <person name="Ma J."/>
        </authorList>
    </citation>
    <scope>NUCLEOTIDE SEQUENCE [LARGE SCALE GENOMIC DNA]</scope>
    <source>
        <strain evidence="10">CGMCC 1.5362</strain>
    </source>
</reference>
<feature type="domain" description="Porphobilinogen deaminase N-terminal" evidence="7">
    <location>
        <begin position="25"/>
        <end position="228"/>
    </location>
</feature>
<dbReference type="EMBL" id="BMLB01000001">
    <property type="protein sequence ID" value="GGK58458.1"/>
    <property type="molecule type" value="Genomic_DNA"/>
</dbReference>
<dbReference type="NCBIfam" id="TIGR00212">
    <property type="entry name" value="hemC"/>
    <property type="match status" value="1"/>
</dbReference>
<evidence type="ECO:0000256" key="6">
    <source>
        <dbReference type="HAMAP-Rule" id="MF_00260"/>
    </source>
</evidence>
<dbReference type="HAMAP" id="MF_00260">
    <property type="entry name" value="Porphobil_deam"/>
    <property type="match status" value="1"/>
</dbReference>
<evidence type="ECO:0000256" key="5">
    <source>
        <dbReference type="ARBA" id="ARBA00048169"/>
    </source>
</evidence>
<organism evidence="9 10">
    <name type="scientific">Ornithinimicrobium pekingense</name>
    <dbReference type="NCBI Taxonomy" id="384677"/>
    <lineage>
        <taxon>Bacteria</taxon>
        <taxon>Bacillati</taxon>
        <taxon>Actinomycetota</taxon>
        <taxon>Actinomycetes</taxon>
        <taxon>Micrococcales</taxon>
        <taxon>Ornithinimicrobiaceae</taxon>
        <taxon>Ornithinimicrobium</taxon>
    </lineage>
</organism>
<dbReference type="EC" id="2.5.1.61" evidence="6"/>
<dbReference type="PANTHER" id="PTHR11557:SF0">
    <property type="entry name" value="PORPHOBILINOGEN DEAMINASE"/>
    <property type="match status" value="1"/>
</dbReference>
<comment type="similarity">
    <text evidence="2 6">Belongs to the HMBS family.</text>
</comment>
<name>A0ABQ2F4S0_9MICO</name>
<evidence type="ECO:0000259" key="8">
    <source>
        <dbReference type="Pfam" id="PF03900"/>
    </source>
</evidence>
<dbReference type="InterPro" id="IPR022418">
    <property type="entry name" value="Porphobilinogen_deaminase_C"/>
</dbReference>
<evidence type="ECO:0000256" key="1">
    <source>
        <dbReference type="ARBA" id="ARBA00002869"/>
    </source>
</evidence>
<comment type="miscellaneous">
    <text evidence="6">The porphobilinogen subunits are added to the dipyrromethane group.</text>
</comment>
<comment type="function">
    <text evidence="1 6">Tetrapolymerization of the monopyrrole PBG into the hydroxymethylbilane pre-uroporphyrinogen in several discrete steps.</text>
</comment>
<keyword evidence="10" id="KW-1185">Reference proteome</keyword>
<gene>
    <name evidence="6" type="primary">hemC</name>
    <name evidence="9" type="ORF">GCM10011509_03550</name>
</gene>
<dbReference type="SUPFAM" id="SSF53850">
    <property type="entry name" value="Periplasmic binding protein-like II"/>
    <property type="match status" value="1"/>
</dbReference>
<dbReference type="PANTHER" id="PTHR11557">
    <property type="entry name" value="PORPHOBILINOGEN DEAMINASE"/>
    <property type="match status" value="1"/>
</dbReference>
<dbReference type="PIRSF" id="PIRSF001438">
    <property type="entry name" value="4pyrrol_synth_OHMeBilane_synth"/>
    <property type="match status" value="1"/>
</dbReference>
<dbReference type="SUPFAM" id="SSF54782">
    <property type="entry name" value="Porphobilinogen deaminase (hydroxymethylbilane synthase), C-terminal domain"/>
    <property type="match status" value="1"/>
</dbReference>
<dbReference type="Pfam" id="PF03900">
    <property type="entry name" value="Porphobil_deamC"/>
    <property type="match status" value="1"/>
</dbReference>
<comment type="subunit">
    <text evidence="6">Monomer.</text>
</comment>
<accession>A0ABQ2F4S0</accession>
<comment type="catalytic activity">
    <reaction evidence="5 6">
        <text>4 porphobilinogen + H2O = hydroxymethylbilane + 4 NH4(+)</text>
        <dbReference type="Rhea" id="RHEA:13185"/>
        <dbReference type="ChEBI" id="CHEBI:15377"/>
        <dbReference type="ChEBI" id="CHEBI:28938"/>
        <dbReference type="ChEBI" id="CHEBI:57845"/>
        <dbReference type="ChEBI" id="CHEBI:58126"/>
        <dbReference type="EC" id="2.5.1.61"/>
    </reaction>
</comment>
<sequence length="369" mass="38354">MSVGSLRPDATPDRMPWVARVGRPLRLGTRASALATSQSEWVADRLRAAGHEVELVLVRTEGDVSRASLSEIGGTGVFASALRDALREGRIDLAVHSLKDIPTTPEPGLVIAAVPEREDPRDALVARDGLTLAQLPPGSVVGTGSPRRAAQLARTRPDLVVRDIRGNVGTRIDLVRTGELDAVVLACAGLARLGRLDEATERIDLATMLPAPGQGALAVECRDGDAPLQDHGVDAGITDADLARLLAEVLEHAPTRAAVTAERAVLARLEAGCTAPVGALATFVPGAGHVHGIPGALGADPDATDLDVPPLTLSVFVALQDLPQRQELTGTDPVHLGRTLADDLLNRLDPRTVRPDAAATGPGSPNTGV</sequence>
<dbReference type="InterPro" id="IPR022417">
    <property type="entry name" value="Porphobilin_deaminase_N"/>
</dbReference>
<feature type="modified residue" description="S-(dipyrrolylmethanemethyl)cysteine" evidence="6">
    <location>
        <position position="273"/>
    </location>
</feature>
<dbReference type="PRINTS" id="PR00151">
    <property type="entry name" value="PORPHBDMNASE"/>
</dbReference>
<evidence type="ECO:0000256" key="3">
    <source>
        <dbReference type="ARBA" id="ARBA00022679"/>
    </source>
</evidence>
<evidence type="ECO:0000256" key="4">
    <source>
        <dbReference type="ARBA" id="ARBA00023244"/>
    </source>
</evidence>
<dbReference type="Gene3D" id="3.30.160.40">
    <property type="entry name" value="Porphobilinogen deaminase, C-terminal domain"/>
    <property type="match status" value="1"/>
</dbReference>
<proteinExistence type="inferred from homology"/>
<comment type="caution">
    <text evidence="9">The sequence shown here is derived from an EMBL/GenBank/DDBJ whole genome shotgun (WGS) entry which is preliminary data.</text>
</comment>
<dbReference type="Gene3D" id="3.40.190.10">
    <property type="entry name" value="Periplasmic binding protein-like II"/>
    <property type="match status" value="2"/>
</dbReference>
<dbReference type="Proteomes" id="UP000662111">
    <property type="component" value="Unassembled WGS sequence"/>
</dbReference>
<protein>
    <recommendedName>
        <fullName evidence="6">Porphobilinogen deaminase</fullName>
        <shortName evidence="6">PBG</shortName>
        <ecNumber evidence="6">2.5.1.61</ecNumber>
    </recommendedName>
    <alternativeName>
        <fullName evidence="6">Hydroxymethylbilane synthase</fullName>
        <shortName evidence="6">HMBS</shortName>
    </alternativeName>
    <alternativeName>
        <fullName evidence="6">Pre-uroporphyrinogen synthase</fullName>
    </alternativeName>
</protein>
<dbReference type="InterPro" id="IPR022419">
    <property type="entry name" value="Porphobilin_deaminase_cofac_BS"/>
</dbReference>
<keyword evidence="3 6" id="KW-0808">Transferase</keyword>
<dbReference type="InterPro" id="IPR000860">
    <property type="entry name" value="HemC"/>
</dbReference>
<dbReference type="PROSITE" id="PS00533">
    <property type="entry name" value="PORPHOBILINOGEN_DEAM"/>
    <property type="match status" value="1"/>
</dbReference>
<evidence type="ECO:0000313" key="9">
    <source>
        <dbReference type="EMBL" id="GGK58458.1"/>
    </source>
</evidence>
<dbReference type="InterPro" id="IPR036803">
    <property type="entry name" value="Porphobilinogen_deaminase_C_sf"/>
</dbReference>